<gene>
    <name evidence="1" type="ORF">LES8486_00322</name>
    <name evidence="2" type="ORF">LES9216_00469</name>
</gene>
<organism evidence="2 3">
    <name type="scientific">Leuconostoc suionicum</name>
    <dbReference type="NCBI Taxonomy" id="1511761"/>
    <lineage>
        <taxon>Bacteria</taxon>
        <taxon>Bacillati</taxon>
        <taxon>Bacillota</taxon>
        <taxon>Bacilli</taxon>
        <taxon>Lactobacillales</taxon>
        <taxon>Lactobacillaceae</taxon>
        <taxon>Leuconostoc</taxon>
    </lineage>
</organism>
<evidence type="ECO:0000313" key="3">
    <source>
        <dbReference type="Proteomes" id="UP000237923"/>
    </source>
</evidence>
<evidence type="ECO:0000313" key="2">
    <source>
        <dbReference type="EMBL" id="SPE06570.1"/>
    </source>
</evidence>
<accession>A0A2N9K862</accession>
<dbReference type="AlphaFoldDB" id="A0A2N9K862"/>
<protein>
    <submittedName>
        <fullName evidence="2">Uncharacterized protein</fullName>
    </submittedName>
</protein>
<dbReference type="EMBL" id="OKQR01000001">
    <property type="protein sequence ID" value="SPD91345.1"/>
    <property type="molecule type" value="Genomic_DNA"/>
</dbReference>
<dbReference type="Proteomes" id="UP000239237">
    <property type="component" value="Unassembled WGS sequence"/>
</dbReference>
<name>A0A2N9K862_9LACO</name>
<dbReference type="EMBL" id="OKQU01000001">
    <property type="protein sequence ID" value="SPE06570.1"/>
    <property type="molecule type" value="Genomic_DNA"/>
</dbReference>
<reference evidence="1 4" key="1">
    <citation type="submission" date="2018-02" db="EMBL/GenBank/DDBJ databases">
        <authorList>
            <person name="Rodrigo-Torres L."/>
            <person name="Arahal R. D."/>
            <person name="Lucena T."/>
        </authorList>
    </citation>
    <scope>NUCLEOTIDE SEQUENCE [LARGE SCALE GENOMIC DNA]</scope>
    <source>
        <strain evidence="1 4">CECT 8486</strain>
    </source>
</reference>
<proteinExistence type="predicted"/>
<keyword evidence="4" id="KW-1185">Reference proteome</keyword>
<evidence type="ECO:0000313" key="4">
    <source>
        <dbReference type="Proteomes" id="UP000239237"/>
    </source>
</evidence>
<sequence length="69" mass="7915">MVSNILESHQLISKAYYAGLKIHLQHDLDVATSGYIHVDGEDITDENNDIYSIQAEMEWFFNILICSQI</sequence>
<evidence type="ECO:0000313" key="1">
    <source>
        <dbReference type="EMBL" id="SPD91345.1"/>
    </source>
</evidence>
<reference evidence="2 3" key="2">
    <citation type="submission" date="2018-02" db="EMBL/GenBank/DDBJ databases">
        <authorList>
            <person name="Cohen D.B."/>
            <person name="Kent A.D."/>
        </authorList>
    </citation>
    <scope>NUCLEOTIDE SEQUENCE [LARGE SCALE GENOMIC DNA]</scope>
    <source>
        <strain evidence="2 3">CECT 9216</strain>
    </source>
</reference>
<dbReference type="Proteomes" id="UP000237923">
    <property type="component" value="Unassembled WGS sequence"/>
</dbReference>